<dbReference type="Proteomes" id="UP000831786">
    <property type="component" value="Chromosome"/>
</dbReference>
<evidence type="ECO:0000256" key="4">
    <source>
        <dbReference type="PROSITE-ProRule" id="PRU00335"/>
    </source>
</evidence>
<dbReference type="InterPro" id="IPR001647">
    <property type="entry name" value="HTH_TetR"/>
</dbReference>
<dbReference type="InterPro" id="IPR009057">
    <property type="entry name" value="Homeodomain-like_sf"/>
</dbReference>
<dbReference type="Pfam" id="PF21351">
    <property type="entry name" value="TetR_C_41"/>
    <property type="match status" value="1"/>
</dbReference>
<dbReference type="SUPFAM" id="SSF46689">
    <property type="entry name" value="Homeodomain-like"/>
    <property type="match status" value="1"/>
</dbReference>
<evidence type="ECO:0000256" key="2">
    <source>
        <dbReference type="ARBA" id="ARBA00023125"/>
    </source>
</evidence>
<dbReference type="InterPro" id="IPR049484">
    <property type="entry name" value="Rv0078-like_C"/>
</dbReference>
<dbReference type="PANTHER" id="PTHR30055:SF234">
    <property type="entry name" value="HTH-TYPE TRANSCRIPTIONAL REGULATOR BETI"/>
    <property type="match status" value="1"/>
</dbReference>
<dbReference type="RefSeq" id="WP_244725757.1">
    <property type="nucleotide sequence ID" value="NZ_CP095045.1"/>
</dbReference>
<evidence type="ECO:0000256" key="3">
    <source>
        <dbReference type="ARBA" id="ARBA00023163"/>
    </source>
</evidence>
<organism evidence="6 7">
    <name type="scientific">Leucobacter allii</name>
    <dbReference type="NCBI Taxonomy" id="2932247"/>
    <lineage>
        <taxon>Bacteria</taxon>
        <taxon>Bacillati</taxon>
        <taxon>Actinomycetota</taxon>
        <taxon>Actinomycetes</taxon>
        <taxon>Micrococcales</taxon>
        <taxon>Microbacteriaceae</taxon>
        <taxon>Leucobacter</taxon>
    </lineage>
</organism>
<feature type="domain" description="HTH tetR-type" evidence="5">
    <location>
        <begin position="10"/>
        <end position="70"/>
    </location>
</feature>
<dbReference type="PANTHER" id="PTHR30055">
    <property type="entry name" value="HTH-TYPE TRANSCRIPTIONAL REGULATOR RUTR"/>
    <property type="match status" value="1"/>
</dbReference>
<dbReference type="PRINTS" id="PR00455">
    <property type="entry name" value="HTHTETR"/>
</dbReference>
<evidence type="ECO:0000313" key="7">
    <source>
        <dbReference type="Proteomes" id="UP000831786"/>
    </source>
</evidence>
<name>A0ABY4FGC8_9MICO</name>
<evidence type="ECO:0000256" key="1">
    <source>
        <dbReference type="ARBA" id="ARBA00023015"/>
    </source>
</evidence>
<accession>A0ABY4FGC8</accession>
<evidence type="ECO:0000313" key="6">
    <source>
        <dbReference type="EMBL" id="UOQ55748.1"/>
    </source>
</evidence>
<gene>
    <name evidence="6" type="ORF">MUN78_08450</name>
</gene>
<keyword evidence="3" id="KW-0804">Transcription</keyword>
<reference evidence="6 7" key="1">
    <citation type="submission" date="2022-04" db="EMBL/GenBank/DDBJ databases">
        <title>Leucobacter sp. isolated from rhizosphere of garlic.</title>
        <authorList>
            <person name="Won M."/>
            <person name="Lee C.-M."/>
            <person name="Woen H.-Y."/>
            <person name="Kwon S.-W."/>
        </authorList>
    </citation>
    <scope>NUCLEOTIDE SEQUENCE [LARGE SCALE GENOMIC DNA]</scope>
    <source>
        <strain evidence="6 7">H21R-40</strain>
    </source>
</reference>
<dbReference type="Gene3D" id="1.10.357.10">
    <property type="entry name" value="Tetracycline Repressor, domain 2"/>
    <property type="match status" value="1"/>
</dbReference>
<keyword evidence="1" id="KW-0805">Transcription regulation</keyword>
<dbReference type="EMBL" id="CP095045">
    <property type="protein sequence ID" value="UOQ55748.1"/>
    <property type="molecule type" value="Genomic_DNA"/>
</dbReference>
<sequence>MPRASAADAALTARRLLEAAAALFGARGFADVALDDVARAAGVTRGAVYHHYGSKTRLFAAVVEHLQAHVAAAIVAAAADPGAGGRTAGPEERLRAGSHAFLDAVTSDRTVRVLLIDAPAVLGWQEWRRLDAEHAIVELRDALADVGIADDLRDALAAQLSGAMNDAALWIAQHDDPETARARAHAALNRLLAAALIATD</sequence>
<evidence type="ECO:0000259" key="5">
    <source>
        <dbReference type="PROSITE" id="PS50977"/>
    </source>
</evidence>
<dbReference type="InterPro" id="IPR050109">
    <property type="entry name" value="HTH-type_TetR-like_transc_reg"/>
</dbReference>
<keyword evidence="2 4" id="KW-0238">DNA-binding</keyword>
<protein>
    <submittedName>
        <fullName evidence="6">TetR family transcriptional regulator</fullName>
    </submittedName>
</protein>
<dbReference type="PROSITE" id="PS50977">
    <property type="entry name" value="HTH_TETR_2"/>
    <property type="match status" value="1"/>
</dbReference>
<keyword evidence="7" id="KW-1185">Reference proteome</keyword>
<proteinExistence type="predicted"/>
<feature type="DNA-binding region" description="H-T-H motif" evidence="4">
    <location>
        <begin position="33"/>
        <end position="52"/>
    </location>
</feature>
<dbReference type="Pfam" id="PF00440">
    <property type="entry name" value="TetR_N"/>
    <property type="match status" value="1"/>
</dbReference>